<gene>
    <name evidence="2" type="ORF">CDAR_170831</name>
</gene>
<dbReference type="Proteomes" id="UP001054837">
    <property type="component" value="Unassembled WGS sequence"/>
</dbReference>
<protein>
    <submittedName>
        <fullName evidence="2">Uncharacterized protein</fullName>
    </submittedName>
</protein>
<accession>A0AAV4PD66</accession>
<name>A0AAV4PD66_9ARAC</name>
<dbReference type="EMBL" id="BPLQ01002451">
    <property type="protein sequence ID" value="GIX93042.1"/>
    <property type="molecule type" value="Genomic_DNA"/>
</dbReference>
<sequence length="82" mass="9162">MLFEVAICVFIASFTVLVELSLWIKLCNRLFPDNKYSVFNVLGNAADYILLGTVSDEFNFQCGVHGKWIDPTTSTGNTVQPK</sequence>
<evidence type="ECO:0000256" key="1">
    <source>
        <dbReference type="SAM" id="Phobius"/>
    </source>
</evidence>
<organism evidence="2 3">
    <name type="scientific">Caerostris darwini</name>
    <dbReference type="NCBI Taxonomy" id="1538125"/>
    <lineage>
        <taxon>Eukaryota</taxon>
        <taxon>Metazoa</taxon>
        <taxon>Ecdysozoa</taxon>
        <taxon>Arthropoda</taxon>
        <taxon>Chelicerata</taxon>
        <taxon>Arachnida</taxon>
        <taxon>Araneae</taxon>
        <taxon>Araneomorphae</taxon>
        <taxon>Entelegynae</taxon>
        <taxon>Araneoidea</taxon>
        <taxon>Araneidae</taxon>
        <taxon>Caerostris</taxon>
    </lineage>
</organism>
<evidence type="ECO:0000313" key="3">
    <source>
        <dbReference type="Proteomes" id="UP001054837"/>
    </source>
</evidence>
<comment type="caution">
    <text evidence="2">The sequence shown here is derived from an EMBL/GenBank/DDBJ whole genome shotgun (WGS) entry which is preliminary data.</text>
</comment>
<feature type="transmembrane region" description="Helical" evidence="1">
    <location>
        <begin position="6"/>
        <end position="26"/>
    </location>
</feature>
<keyword evidence="1" id="KW-0812">Transmembrane</keyword>
<evidence type="ECO:0000313" key="2">
    <source>
        <dbReference type="EMBL" id="GIX93042.1"/>
    </source>
</evidence>
<dbReference type="AlphaFoldDB" id="A0AAV4PD66"/>
<keyword evidence="1" id="KW-0472">Membrane</keyword>
<keyword evidence="3" id="KW-1185">Reference proteome</keyword>
<proteinExistence type="predicted"/>
<keyword evidence="1" id="KW-1133">Transmembrane helix</keyword>
<reference evidence="2 3" key="1">
    <citation type="submission" date="2021-06" db="EMBL/GenBank/DDBJ databases">
        <title>Caerostris darwini draft genome.</title>
        <authorList>
            <person name="Kono N."/>
            <person name="Arakawa K."/>
        </authorList>
    </citation>
    <scope>NUCLEOTIDE SEQUENCE [LARGE SCALE GENOMIC DNA]</scope>
</reference>